<proteinExistence type="predicted"/>
<dbReference type="SUPFAM" id="SSF52206">
    <property type="entry name" value="Hypothetical protein MTH538"/>
    <property type="match status" value="1"/>
</dbReference>
<dbReference type="OrthoDB" id="9809731at2"/>
<dbReference type="EMBL" id="CP016786">
    <property type="protein sequence ID" value="ASW43354.1"/>
    <property type="molecule type" value="Genomic_DNA"/>
</dbReference>
<reference evidence="2 3" key="1">
    <citation type="submission" date="2016-08" db="EMBL/GenBank/DDBJ databases">
        <title>Complete Genome Sequence Of The Indigo Reducing Clostridium isatidis DSM15098.</title>
        <authorList>
            <person name="Little G.T."/>
            <person name="Minton N.P."/>
        </authorList>
    </citation>
    <scope>NUCLEOTIDE SEQUENCE [LARGE SCALE GENOMIC DNA]</scope>
    <source>
        <strain evidence="2 3">DSM 15098</strain>
    </source>
</reference>
<gene>
    <name evidence="2" type="ORF">BEN51_07630</name>
</gene>
<evidence type="ECO:0000313" key="3">
    <source>
        <dbReference type="Proteomes" id="UP000264883"/>
    </source>
</evidence>
<dbReference type="AlphaFoldDB" id="A0A343JCU6"/>
<dbReference type="Pfam" id="PF08937">
    <property type="entry name" value="ThsB_TIR"/>
    <property type="match status" value="1"/>
</dbReference>
<evidence type="ECO:0000313" key="2">
    <source>
        <dbReference type="EMBL" id="ASW43354.1"/>
    </source>
</evidence>
<protein>
    <recommendedName>
        <fullName evidence="1">Thoeris protein ThsB TIR-like domain-containing protein</fullName>
    </recommendedName>
</protein>
<dbReference type="KEGG" id="cia:BEN51_07630"/>
<dbReference type="Proteomes" id="UP000264883">
    <property type="component" value="Chromosome"/>
</dbReference>
<feature type="domain" description="Thoeris protein ThsB TIR-like" evidence="1">
    <location>
        <begin position="7"/>
        <end position="100"/>
    </location>
</feature>
<dbReference type="InterPro" id="IPR015032">
    <property type="entry name" value="ThsB__TIR-like_domain"/>
</dbReference>
<organism evidence="2 3">
    <name type="scientific">Clostridium isatidis</name>
    <dbReference type="NCBI Taxonomy" id="182773"/>
    <lineage>
        <taxon>Bacteria</taxon>
        <taxon>Bacillati</taxon>
        <taxon>Bacillota</taxon>
        <taxon>Clostridia</taxon>
        <taxon>Eubacteriales</taxon>
        <taxon>Clostridiaceae</taxon>
        <taxon>Clostridium</taxon>
    </lineage>
</organism>
<sequence>MADPRAFISFDFDHNETEKTLFVGQSKNSKTPFSIQDWSAKSSMPQSKWEAIVEEKIKKCNMVIVLVGKYMASATGVKKEIKMAKNNNVPVFGVYVGGANTTSNLPDGLSRTRVVKWEWDKIAEMIDKMMGEGKNK</sequence>
<dbReference type="Gene3D" id="3.40.50.9200">
    <property type="entry name" value="Hypothetical protein MTH538"/>
    <property type="match status" value="1"/>
</dbReference>
<evidence type="ECO:0000259" key="1">
    <source>
        <dbReference type="Pfam" id="PF08937"/>
    </source>
</evidence>
<name>A0A343JCU6_9CLOT</name>
<dbReference type="InterPro" id="IPR036490">
    <property type="entry name" value="ThsB_TIR-like_sf"/>
</dbReference>
<keyword evidence="3" id="KW-1185">Reference proteome</keyword>
<dbReference type="RefSeq" id="WP_119865490.1">
    <property type="nucleotide sequence ID" value="NZ_CP016786.1"/>
</dbReference>
<accession>A0A343JCU6</accession>